<comment type="caution">
    <text evidence="3">The sequence shown here is derived from an EMBL/GenBank/DDBJ whole genome shotgun (WGS) entry which is preliminary data.</text>
</comment>
<feature type="region of interest" description="Disordered" evidence="1">
    <location>
        <begin position="108"/>
        <end position="257"/>
    </location>
</feature>
<protein>
    <submittedName>
        <fullName evidence="3">Uncharacterized protein</fullName>
    </submittedName>
</protein>
<dbReference type="AlphaFoldDB" id="A0A8S9KUR8"/>
<dbReference type="EMBL" id="QGKY02001250">
    <property type="protein sequence ID" value="KAF2562193.1"/>
    <property type="molecule type" value="Genomic_DNA"/>
</dbReference>
<dbReference type="EMBL" id="QGKW02000717">
    <property type="protein sequence ID" value="KAF2599280.1"/>
    <property type="molecule type" value="Genomic_DNA"/>
</dbReference>
<feature type="region of interest" description="Disordered" evidence="1">
    <location>
        <begin position="47"/>
        <end position="72"/>
    </location>
</feature>
<accession>A0A8S9KUR8</accession>
<dbReference type="Proteomes" id="UP000712281">
    <property type="component" value="Unassembled WGS sequence"/>
</dbReference>
<evidence type="ECO:0000313" key="2">
    <source>
        <dbReference type="EMBL" id="KAF2562193.1"/>
    </source>
</evidence>
<name>A0A8S9KUR8_BRACR</name>
<reference evidence="3" key="1">
    <citation type="submission" date="2019-12" db="EMBL/GenBank/DDBJ databases">
        <title>Genome sequencing and annotation of Brassica cretica.</title>
        <authorList>
            <person name="Studholme D.J."/>
            <person name="Sarris P.F."/>
        </authorList>
    </citation>
    <scope>NUCLEOTIDE SEQUENCE</scope>
    <source>
        <strain evidence="3">PFS-001/15</strain>
        <strain evidence="2">PFS-102/07</strain>
        <tissue evidence="3">Leaf</tissue>
    </source>
</reference>
<feature type="compositionally biased region" description="Polar residues" evidence="1">
    <location>
        <begin position="125"/>
        <end position="138"/>
    </location>
</feature>
<organism evidence="3 4">
    <name type="scientific">Brassica cretica</name>
    <name type="common">Mustard</name>
    <dbReference type="NCBI Taxonomy" id="69181"/>
    <lineage>
        <taxon>Eukaryota</taxon>
        <taxon>Viridiplantae</taxon>
        <taxon>Streptophyta</taxon>
        <taxon>Embryophyta</taxon>
        <taxon>Tracheophyta</taxon>
        <taxon>Spermatophyta</taxon>
        <taxon>Magnoliopsida</taxon>
        <taxon>eudicotyledons</taxon>
        <taxon>Gunneridae</taxon>
        <taxon>Pentapetalae</taxon>
        <taxon>rosids</taxon>
        <taxon>malvids</taxon>
        <taxon>Brassicales</taxon>
        <taxon>Brassicaceae</taxon>
        <taxon>Brassiceae</taxon>
        <taxon>Brassica</taxon>
    </lineage>
</organism>
<evidence type="ECO:0000313" key="3">
    <source>
        <dbReference type="EMBL" id="KAF2599280.1"/>
    </source>
</evidence>
<sequence length="257" mass="28887">MATSNPECYGSYNFRLENLRPDDVDVQWFTLEITASIAFHRDRVHPFNRNPYRVDRSKNGQPSGGDSTKAKPRACSLTISPHIHKSRKQLSRHDTLKLQLLEKSQETECAIEHQRQATRRRGKQTDGTTTDETLSATTPGKLKGGPQNAAGREIRPTRHLTAQHVPPGSEMRTLFTEKLSVTPRQIENDPDGRSRPPATPTTEKPRSEQRRTRFATKKRNPSAENNISDGREKRQNTGRKGPAAAKRGGGRGEELHD</sequence>
<evidence type="ECO:0000313" key="4">
    <source>
        <dbReference type="Proteomes" id="UP000712281"/>
    </source>
</evidence>
<gene>
    <name evidence="3" type="ORF">F2Q68_00009218</name>
    <name evidence="2" type="ORF">F2Q70_00016234</name>
</gene>
<evidence type="ECO:0000256" key="1">
    <source>
        <dbReference type="SAM" id="MobiDB-lite"/>
    </source>
</evidence>
<proteinExistence type="predicted"/>